<keyword evidence="2" id="KW-0863">Zinc-finger</keyword>
<dbReference type="EMBL" id="JAWDJX010000043">
    <property type="protein sequence ID" value="KAK3049042.1"/>
    <property type="molecule type" value="Genomic_DNA"/>
</dbReference>
<evidence type="ECO:0000313" key="6">
    <source>
        <dbReference type="EMBL" id="KAK3049042.1"/>
    </source>
</evidence>
<keyword evidence="7" id="KW-1185">Reference proteome</keyword>
<dbReference type="Pfam" id="PF01485">
    <property type="entry name" value="IBR"/>
    <property type="match status" value="1"/>
</dbReference>
<organism evidence="6 7">
    <name type="scientific">Extremus antarcticus</name>
    <dbReference type="NCBI Taxonomy" id="702011"/>
    <lineage>
        <taxon>Eukaryota</taxon>
        <taxon>Fungi</taxon>
        <taxon>Dikarya</taxon>
        <taxon>Ascomycota</taxon>
        <taxon>Pezizomycotina</taxon>
        <taxon>Dothideomycetes</taxon>
        <taxon>Dothideomycetidae</taxon>
        <taxon>Mycosphaerellales</taxon>
        <taxon>Extremaceae</taxon>
        <taxon>Extremus</taxon>
    </lineage>
</organism>
<evidence type="ECO:0000256" key="3">
    <source>
        <dbReference type="ARBA" id="ARBA00022786"/>
    </source>
</evidence>
<name>A0AAJ0D8G9_9PEZI</name>
<keyword evidence="4" id="KW-0862">Zinc</keyword>
<evidence type="ECO:0000256" key="4">
    <source>
        <dbReference type="ARBA" id="ARBA00022833"/>
    </source>
</evidence>
<dbReference type="GO" id="GO:0008270">
    <property type="term" value="F:zinc ion binding"/>
    <property type="evidence" value="ECO:0007669"/>
    <property type="project" value="UniProtKB-KW"/>
</dbReference>
<gene>
    <name evidence="6" type="ORF">LTR09_009696</name>
</gene>
<accession>A0AAJ0D8G9</accession>
<evidence type="ECO:0000259" key="5">
    <source>
        <dbReference type="Pfam" id="PF01485"/>
    </source>
</evidence>
<dbReference type="SUPFAM" id="SSF57850">
    <property type="entry name" value="RING/U-box"/>
    <property type="match status" value="1"/>
</dbReference>
<dbReference type="AlphaFoldDB" id="A0AAJ0D8G9"/>
<evidence type="ECO:0000256" key="2">
    <source>
        <dbReference type="ARBA" id="ARBA00022771"/>
    </source>
</evidence>
<protein>
    <recommendedName>
        <fullName evidence="5">IBR domain-containing protein</fullName>
    </recommendedName>
</protein>
<reference evidence="6" key="1">
    <citation type="submission" date="2023-04" db="EMBL/GenBank/DDBJ databases">
        <title>Black Yeasts Isolated from many extreme environments.</title>
        <authorList>
            <person name="Coleine C."/>
            <person name="Stajich J.E."/>
            <person name="Selbmann L."/>
        </authorList>
    </citation>
    <scope>NUCLEOTIDE SEQUENCE</scope>
    <source>
        <strain evidence="6">CCFEE 5312</strain>
    </source>
</reference>
<feature type="domain" description="IBR" evidence="5">
    <location>
        <begin position="162"/>
        <end position="219"/>
    </location>
</feature>
<keyword evidence="3" id="KW-0833">Ubl conjugation pathway</keyword>
<sequence length="387" mass="42052">MSYFHRLGALPLRRTTNARQNDETLRDEQLARQIYEQEKQIEADRSFAESIDEGAEGEISQHEHQIEQDRQLALQLAAEDMAENDPNVDGGENFVGGDNESIEEEEDVEIPPAGDAETATCIACADELPQNELAITACDHIYCSGCAISLDSAKYFLGPQRAEEFEAKAIELTTADRTYCHNQTCSAFIPPLTIRDGVADCTACGEYTCAMCKAAQHAGDCPQDVALQQALEEAERQGWRRSVSAGGNFATSVVYVGRPATVHSATSSASTIGRKRLSIAGHQPSNNKLPDGTHFSQHDRGYRQLSSNKTTLLIKHGSKVSSSRCERITNARIHSGGVGSRAATCVRFVVSTRRTPSASASCAFWLLATIAGDIDWDCWTTTSVSIA</sequence>
<proteinExistence type="predicted"/>
<evidence type="ECO:0000313" key="7">
    <source>
        <dbReference type="Proteomes" id="UP001271007"/>
    </source>
</evidence>
<evidence type="ECO:0000256" key="1">
    <source>
        <dbReference type="ARBA" id="ARBA00022723"/>
    </source>
</evidence>
<dbReference type="InterPro" id="IPR002867">
    <property type="entry name" value="IBR_dom"/>
</dbReference>
<keyword evidence="1" id="KW-0479">Metal-binding</keyword>
<comment type="caution">
    <text evidence="6">The sequence shown here is derived from an EMBL/GenBank/DDBJ whole genome shotgun (WGS) entry which is preliminary data.</text>
</comment>
<dbReference type="Proteomes" id="UP001271007">
    <property type="component" value="Unassembled WGS sequence"/>
</dbReference>